<dbReference type="PANTHER" id="PTHR47072:SF4">
    <property type="entry name" value="MYB_SANT-LIKE DOMAIN-CONTAINING PROTEIN"/>
    <property type="match status" value="1"/>
</dbReference>
<dbReference type="VEuPathDB" id="FungiDB:AeMF1_019315"/>
<sequence length="232" mass="25985">MPQLKSRNTSIREKFSLLWRMANASGMGWERTRSLVVCVSTTWDGFLAGKSEEMRRWKNKLFPLYELCETLYEGTLAKGNHAQSSASITITRTAPIDDVTSSTSLQDAVQDAAQANVVEPFSRRIASQETPPKRVRQSAASVLAAELKSQSESISKELEIFANVMKGDAEAGSCVVEHAIEKLQDEFEDVLEENEFLHAIDVLMDSTKAKIFMKLKGPIREAWLRRQISNSI</sequence>
<evidence type="ECO:0000313" key="1">
    <source>
        <dbReference type="EMBL" id="KAF0740795.1"/>
    </source>
</evidence>
<comment type="caution">
    <text evidence="1">The sequence shown here is derived from an EMBL/GenBank/DDBJ whole genome shotgun (WGS) entry which is preliminary data.</text>
</comment>
<organism evidence="1 2">
    <name type="scientific">Aphanomyces euteiches</name>
    <dbReference type="NCBI Taxonomy" id="100861"/>
    <lineage>
        <taxon>Eukaryota</taxon>
        <taxon>Sar</taxon>
        <taxon>Stramenopiles</taxon>
        <taxon>Oomycota</taxon>
        <taxon>Saprolegniomycetes</taxon>
        <taxon>Saprolegniales</taxon>
        <taxon>Verrucalvaceae</taxon>
        <taxon>Aphanomyces</taxon>
    </lineage>
</organism>
<proteinExistence type="predicted"/>
<dbReference type="EMBL" id="VJMJ01000043">
    <property type="protein sequence ID" value="KAF0740795.1"/>
    <property type="molecule type" value="Genomic_DNA"/>
</dbReference>
<name>A0A6G0XK85_9STRA</name>
<evidence type="ECO:0000313" key="2">
    <source>
        <dbReference type="Proteomes" id="UP000481153"/>
    </source>
</evidence>
<dbReference type="Proteomes" id="UP000481153">
    <property type="component" value="Unassembled WGS sequence"/>
</dbReference>
<reference evidence="1 2" key="1">
    <citation type="submission" date="2019-07" db="EMBL/GenBank/DDBJ databases">
        <title>Genomics analysis of Aphanomyces spp. identifies a new class of oomycete effector associated with host adaptation.</title>
        <authorList>
            <person name="Gaulin E."/>
        </authorList>
    </citation>
    <scope>NUCLEOTIDE SEQUENCE [LARGE SCALE GENOMIC DNA]</scope>
    <source>
        <strain evidence="1 2">ATCC 201684</strain>
    </source>
</reference>
<keyword evidence="2" id="KW-1185">Reference proteome</keyword>
<dbReference type="AlphaFoldDB" id="A0A6G0XK85"/>
<evidence type="ECO:0008006" key="3">
    <source>
        <dbReference type="Google" id="ProtNLM"/>
    </source>
</evidence>
<dbReference type="PANTHER" id="PTHR47072">
    <property type="match status" value="1"/>
</dbReference>
<gene>
    <name evidence="1" type="ORF">Ae201684_003836</name>
</gene>
<accession>A0A6G0XK85</accession>
<protein>
    <recommendedName>
        <fullName evidence="3">Myb/SANT-like domain-containing protein</fullName>
    </recommendedName>
</protein>